<gene>
    <name evidence="3" type="ORF">SAMN05216241_101264</name>
</gene>
<dbReference type="RefSeq" id="WP_090018303.1">
    <property type="nucleotide sequence ID" value="NZ_FNCE01000001.1"/>
</dbReference>
<dbReference type="OrthoDB" id="5862062at2"/>
<feature type="transmembrane region" description="Helical" evidence="1">
    <location>
        <begin position="66"/>
        <end position="89"/>
    </location>
</feature>
<evidence type="ECO:0000256" key="1">
    <source>
        <dbReference type="SAM" id="Phobius"/>
    </source>
</evidence>
<sequence>MAWRTADVIAFACALAARLAERAGWRAFCTFLREYEWIHRGTGILGHLCFFVGSVFFLWESLKLAGVWLFIVGAGGMLVDRVGSLIVHFERLHERGEPLV</sequence>
<dbReference type="Pfam" id="PF14145">
    <property type="entry name" value="YrhK"/>
    <property type="match status" value="1"/>
</dbReference>
<reference evidence="3 4" key="1">
    <citation type="submission" date="2016-10" db="EMBL/GenBank/DDBJ databases">
        <authorList>
            <person name="de Groot N.N."/>
        </authorList>
    </citation>
    <scope>NUCLEOTIDE SEQUENCE [LARGE SCALE GENOMIC DNA]</scope>
    <source>
        <strain evidence="3 4">DSM 25584</strain>
    </source>
</reference>
<organism evidence="3 4">
    <name type="scientific">Limimonas halophila</name>
    <dbReference type="NCBI Taxonomy" id="1082479"/>
    <lineage>
        <taxon>Bacteria</taxon>
        <taxon>Pseudomonadati</taxon>
        <taxon>Pseudomonadota</taxon>
        <taxon>Alphaproteobacteria</taxon>
        <taxon>Rhodospirillales</taxon>
        <taxon>Rhodovibrionaceae</taxon>
        <taxon>Limimonas</taxon>
    </lineage>
</organism>
<dbReference type="InterPro" id="IPR025424">
    <property type="entry name" value="YrhK_domain"/>
</dbReference>
<evidence type="ECO:0000259" key="2">
    <source>
        <dbReference type="Pfam" id="PF14145"/>
    </source>
</evidence>
<feature type="domain" description="YrhK" evidence="2">
    <location>
        <begin position="34"/>
        <end position="88"/>
    </location>
</feature>
<proteinExistence type="predicted"/>
<dbReference type="Proteomes" id="UP000199415">
    <property type="component" value="Unassembled WGS sequence"/>
</dbReference>
<dbReference type="EMBL" id="FNCE01000001">
    <property type="protein sequence ID" value="SDF49335.1"/>
    <property type="molecule type" value="Genomic_DNA"/>
</dbReference>
<protein>
    <submittedName>
        <fullName evidence="3">YrhK-like protein</fullName>
    </submittedName>
</protein>
<keyword evidence="1" id="KW-0472">Membrane</keyword>
<name>A0A1G7LIN8_9PROT</name>
<accession>A0A1G7LIN8</accession>
<keyword evidence="4" id="KW-1185">Reference proteome</keyword>
<keyword evidence="1" id="KW-0812">Transmembrane</keyword>
<evidence type="ECO:0000313" key="4">
    <source>
        <dbReference type="Proteomes" id="UP000199415"/>
    </source>
</evidence>
<keyword evidence="1" id="KW-1133">Transmembrane helix</keyword>
<dbReference type="AlphaFoldDB" id="A0A1G7LIN8"/>
<evidence type="ECO:0000313" key="3">
    <source>
        <dbReference type="EMBL" id="SDF49335.1"/>
    </source>
</evidence>
<feature type="transmembrane region" description="Helical" evidence="1">
    <location>
        <begin position="38"/>
        <end position="59"/>
    </location>
</feature>